<dbReference type="AlphaFoldDB" id="A0A136M0N0"/>
<dbReference type="Proteomes" id="UP000070457">
    <property type="component" value="Unassembled WGS sequence"/>
</dbReference>
<dbReference type="EC" id="2.3.2.8" evidence="1"/>
<keyword evidence="1" id="KW-0808">Transferase</keyword>
<gene>
    <name evidence="1" type="primary">ate</name>
    <name evidence="1" type="ORF">TR69_WS6001000314</name>
</gene>
<dbReference type="SUPFAM" id="SSF55729">
    <property type="entry name" value="Acyl-CoA N-acyltransferases (Nat)"/>
    <property type="match status" value="1"/>
</dbReference>
<sequence>MLGSMGYINWGEKTVDVTDDQAVSSAYDEGYVFIRTSPGAMQKTRSLRVDLAKFTLNSENRRVLRKLPGLSVQSRGLPIPKEEYDWNIHRTGKEFYGKKFNDISFSAARIRYLLTSPEMHFSTLLQYAVDSVTAGYAICYANGDLLHYAYPFYEFENYPANLGMAMMVHAILLSKETGRKYCYLGSVRSVRDLYKLQFSGLSYYDRTGWSSDLDPLKAELRQ</sequence>
<protein>
    <submittedName>
        <fullName evidence="1">Putative arginyl-tRNA--protein transferase</fullName>
        <ecNumber evidence="1">2.3.2.8</ecNumber>
    </submittedName>
</protein>
<reference evidence="1 2" key="1">
    <citation type="submission" date="2015-02" db="EMBL/GenBank/DDBJ databases">
        <title>Improved understanding of the partial-nitritation anammox process through 23 genomes representing the majority of the microbial community.</title>
        <authorList>
            <person name="Speth D.R."/>
            <person name="In T Zandt M."/>
            <person name="Guerrero Cruz S."/>
            <person name="Jetten M.S."/>
            <person name="Dutilh B.E."/>
        </authorList>
    </citation>
    <scope>NUCLEOTIDE SEQUENCE [LARGE SCALE GENOMIC DNA]</scope>
    <source>
        <strain evidence="1">OLB20</strain>
    </source>
</reference>
<accession>A0A136M0N0</accession>
<keyword evidence="1" id="KW-0012">Acyltransferase</keyword>
<dbReference type="STRING" id="1617426.TR69_WS6001000314"/>
<evidence type="ECO:0000313" key="2">
    <source>
        <dbReference type="Proteomes" id="UP000070457"/>
    </source>
</evidence>
<name>A0A136M0N0_9BACT</name>
<proteinExistence type="predicted"/>
<dbReference type="GO" id="GO:0004057">
    <property type="term" value="F:arginyl-tRNA--protein transferase activity"/>
    <property type="evidence" value="ECO:0007669"/>
    <property type="project" value="UniProtKB-EC"/>
</dbReference>
<comment type="caution">
    <text evidence="1">The sequence shown here is derived from an EMBL/GenBank/DDBJ whole genome shotgun (WGS) entry which is preliminary data.</text>
</comment>
<dbReference type="InterPro" id="IPR016181">
    <property type="entry name" value="Acyl_CoA_acyltransferase"/>
</dbReference>
<organism evidence="1 2">
    <name type="scientific">candidate division WS6 bacterium OLB20</name>
    <dbReference type="NCBI Taxonomy" id="1617426"/>
    <lineage>
        <taxon>Bacteria</taxon>
        <taxon>Candidatus Dojkabacteria</taxon>
    </lineage>
</organism>
<evidence type="ECO:0000313" key="1">
    <source>
        <dbReference type="EMBL" id="KXK27437.1"/>
    </source>
</evidence>
<dbReference type="EMBL" id="JYNZ01000002">
    <property type="protein sequence ID" value="KXK27437.1"/>
    <property type="molecule type" value="Genomic_DNA"/>
</dbReference>